<dbReference type="InterPro" id="IPR003783">
    <property type="entry name" value="Regulatory_RecX"/>
</dbReference>
<evidence type="ECO:0000259" key="6">
    <source>
        <dbReference type="Pfam" id="PF02631"/>
    </source>
</evidence>
<reference evidence="8 9" key="1">
    <citation type="submission" date="2024-03" db="EMBL/GenBank/DDBJ databases">
        <title>Natural products discovery in diverse microorganisms through a two-stage MS feature dereplication strategy.</title>
        <authorList>
            <person name="Zhang R."/>
        </authorList>
    </citation>
    <scope>NUCLEOTIDE SEQUENCE [LARGE SCALE GENOMIC DNA]</scope>
    <source>
        <strain evidence="8 9">18930</strain>
    </source>
</reference>
<evidence type="ECO:0000313" key="8">
    <source>
        <dbReference type="EMBL" id="WXG70981.1"/>
    </source>
</evidence>
<accession>A0ABZ2PPB2</accession>
<dbReference type="InterPro" id="IPR053926">
    <property type="entry name" value="RecX_HTH_1st"/>
</dbReference>
<protein>
    <recommendedName>
        <fullName evidence="3 5">Regulatory protein RecX</fullName>
    </recommendedName>
</protein>
<name>A0ABZ2PPB2_9NOCA</name>
<dbReference type="Pfam" id="PF02631">
    <property type="entry name" value="RecX_HTH2"/>
    <property type="match status" value="1"/>
</dbReference>
<dbReference type="Pfam" id="PF21982">
    <property type="entry name" value="RecX_HTH1"/>
    <property type="match status" value="1"/>
</dbReference>
<dbReference type="HAMAP" id="MF_01114">
    <property type="entry name" value="RecX"/>
    <property type="match status" value="1"/>
</dbReference>
<keyword evidence="4 5" id="KW-0963">Cytoplasm</keyword>
<proteinExistence type="inferred from homology"/>
<feature type="domain" description="RecX first three-helical" evidence="7">
    <location>
        <begin position="16"/>
        <end position="55"/>
    </location>
</feature>
<dbReference type="Proteomes" id="UP001432000">
    <property type="component" value="Chromosome"/>
</dbReference>
<dbReference type="Gene3D" id="1.10.10.10">
    <property type="entry name" value="Winged helix-like DNA-binding domain superfamily/Winged helix DNA-binding domain"/>
    <property type="match status" value="2"/>
</dbReference>
<dbReference type="PANTHER" id="PTHR33602:SF1">
    <property type="entry name" value="REGULATORY PROTEIN RECX FAMILY PROTEIN"/>
    <property type="match status" value="1"/>
</dbReference>
<dbReference type="InterPro" id="IPR053924">
    <property type="entry name" value="RecX_HTH_2nd"/>
</dbReference>
<feature type="domain" description="RecX second three-helical" evidence="6">
    <location>
        <begin position="62"/>
        <end position="103"/>
    </location>
</feature>
<dbReference type="PANTHER" id="PTHR33602">
    <property type="entry name" value="REGULATORY PROTEIN RECX FAMILY PROTEIN"/>
    <property type="match status" value="1"/>
</dbReference>
<gene>
    <name evidence="5" type="primary">recX</name>
    <name evidence="8" type="ORF">WDS16_11090</name>
</gene>
<evidence type="ECO:0000259" key="7">
    <source>
        <dbReference type="Pfam" id="PF21982"/>
    </source>
</evidence>
<evidence type="ECO:0000256" key="2">
    <source>
        <dbReference type="ARBA" id="ARBA00009695"/>
    </source>
</evidence>
<comment type="function">
    <text evidence="5">Modulates RecA activity.</text>
</comment>
<evidence type="ECO:0000256" key="1">
    <source>
        <dbReference type="ARBA" id="ARBA00004496"/>
    </source>
</evidence>
<keyword evidence="9" id="KW-1185">Reference proteome</keyword>
<comment type="similarity">
    <text evidence="2 5">Belongs to the RecX family.</text>
</comment>
<evidence type="ECO:0000256" key="4">
    <source>
        <dbReference type="ARBA" id="ARBA00022490"/>
    </source>
</evidence>
<dbReference type="RefSeq" id="WP_338892714.1">
    <property type="nucleotide sequence ID" value="NZ_CP147846.1"/>
</dbReference>
<sequence length="185" mass="20434">MEPEPEPEGGGTEAQAKDACLRLLTDRARSRHELETRLAKKGFTPTVTAAVLDKLAAAKLVDDGAFAEQWVRSRHVYAGKGKQALSRELRHKGVSIEDSSAALEQIDSEDERRRATELVRKKCRTLSLPDADAPDARAERDKTVRKLVGMLARRGYPQGMAFAVVKTELDRLGADTEDFDGDRFG</sequence>
<dbReference type="EMBL" id="CP147846">
    <property type="protein sequence ID" value="WXG70981.1"/>
    <property type="molecule type" value="Genomic_DNA"/>
</dbReference>
<dbReference type="InterPro" id="IPR036388">
    <property type="entry name" value="WH-like_DNA-bd_sf"/>
</dbReference>
<comment type="subcellular location">
    <subcellularLocation>
        <location evidence="1 5">Cytoplasm</location>
    </subcellularLocation>
</comment>
<evidence type="ECO:0000313" key="9">
    <source>
        <dbReference type="Proteomes" id="UP001432000"/>
    </source>
</evidence>
<organism evidence="8 9">
    <name type="scientific">Rhodococcus sovatensis</name>
    <dbReference type="NCBI Taxonomy" id="1805840"/>
    <lineage>
        <taxon>Bacteria</taxon>
        <taxon>Bacillati</taxon>
        <taxon>Actinomycetota</taxon>
        <taxon>Actinomycetes</taxon>
        <taxon>Mycobacteriales</taxon>
        <taxon>Nocardiaceae</taxon>
        <taxon>Rhodococcus</taxon>
    </lineage>
</organism>
<evidence type="ECO:0000256" key="5">
    <source>
        <dbReference type="HAMAP-Rule" id="MF_01114"/>
    </source>
</evidence>
<evidence type="ECO:0000256" key="3">
    <source>
        <dbReference type="ARBA" id="ARBA00018111"/>
    </source>
</evidence>